<evidence type="ECO:0000259" key="8">
    <source>
        <dbReference type="PROSITE" id="PS50048"/>
    </source>
</evidence>
<evidence type="ECO:0000256" key="5">
    <source>
        <dbReference type="ARBA" id="ARBA00023163"/>
    </source>
</evidence>
<comment type="subcellular location">
    <subcellularLocation>
        <location evidence="1">Nucleus</location>
    </subcellularLocation>
</comment>
<evidence type="ECO:0000256" key="1">
    <source>
        <dbReference type="ARBA" id="ARBA00004123"/>
    </source>
</evidence>
<dbReference type="STRING" id="264951.A0A443HYE0"/>
<evidence type="ECO:0000256" key="2">
    <source>
        <dbReference type="ARBA" id="ARBA00022723"/>
    </source>
</evidence>
<name>A0A443HYE0_BYSSP</name>
<dbReference type="InterPro" id="IPR036864">
    <property type="entry name" value="Zn2-C6_fun-type_DNA-bd_sf"/>
</dbReference>
<keyword evidence="3" id="KW-0805">Transcription regulation</keyword>
<feature type="domain" description="Zn(2)-C6 fungal-type" evidence="8">
    <location>
        <begin position="25"/>
        <end position="55"/>
    </location>
</feature>
<dbReference type="VEuPathDB" id="FungiDB:C8Q69DRAFT_460990"/>
<dbReference type="Pfam" id="PF00172">
    <property type="entry name" value="Zn_clus"/>
    <property type="match status" value="1"/>
</dbReference>
<dbReference type="SUPFAM" id="SSF57701">
    <property type="entry name" value="Zn2/Cys6 DNA-binding domain"/>
    <property type="match status" value="1"/>
</dbReference>
<keyword evidence="2" id="KW-0479">Metal-binding</keyword>
<dbReference type="PANTHER" id="PTHR46910:SF37">
    <property type="entry name" value="ZN(II)2CYS6 TRANSCRIPTION FACTOR (EUROFUNG)"/>
    <property type="match status" value="1"/>
</dbReference>
<dbReference type="GO" id="GO:0003677">
    <property type="term" value="F:DNA binding"/>
    <property type="evidence" value="ECO:0007669"/>
    <property type="project" value="UniProtKB-KW"/>
</dbReference>
<evidence type="ECO:0000256" key="4">
    <source>
        <dbReference type="ARBA" id="ARBA00023125"/>
    </source>
</evidence>
<feature type="region of interest" description="Disordered" evidence="7">
    <location>
        <begin position="1"/>
        <end position="22"/>
    </location>
</feature>
<keyword evidence="4" id="KW-0238">DNA-binding</keyword>
<dbReference type="GO" id="GO:0000981">
    <property type="term" value="F:DNA-binding transcription factor activity, RNA polymerase II-specific"/>
    <property type="evidence" value="ECO:0007669"/>
    <property type="project" value="InterPro"/>
</dbReference>
<dbReference type="PROSITE" id="PS50048">
    <property type="entry name" value="ZN2_CY6_FUNGAL_2"/>
    <property type="match status" value="1"/>
</dbReference>
<evidence type="ECO:0000256" key="6">
    <source>
        <dbReference type="ARBA" id="ARBA00023242"/>
    </source>
</evidence>
<dbReference type="CDD" id="cd12148">
    <property type="entry name" value="fungal_TF_MHR"/>
    <property type="match status" value="1"/>
</dbReference>
<dbReference type="SMART" id="SM00906">
    <property type="entry name" value="Fungal_trans"/>
    <property type="match status" value="1"/>
</dbReference>
<keyword evidence="10" id="KW-1185">Reference proteome</keyword>
<dbReference type="Pfam" id="PF04082">
    <property type="entry name" value="Fungal_trans"/>
    <property type="match status" value="1"/>
</dbReference>
<evidence type="ECO:0000256" key="7">
    <source>
        <dbReference type="SAM" id="MobiDB-lite"/>
    </source>
</evidence>
<dbReference type="SMART" id="SM00066">
    <property type="entry name" value="GAL4"/>
    <property type="match status" value="1"/>
</dbReference>
<dbReference type="GO" id="GO:0005634">
    <property type="term" value="C:nucleus"/>
    <property type="evidence" value="ECO:0007669"/>
    <property type="project" value="UniProtKB-SubCell"/>
</dbReference>
<evidence type="ECO:0000256" key="3">
    <source>
        <dbReference type="ARBA" id="ARBA00023015"/>
    </source>
</evidence>
<comment type="caution">
    <text evidence="9">The sequence shown here is derived from an EMBL/GenBank/DDBJ whole genome shotgun (WGS) entry which is preliminary data.</text>
</comment>
<reference evidence="9 10" key="1">
    <citation type="journal article" date="2018" name="Front. Microbiol.">
        <title>Genomic and genetic insights into a cosmopolitan fungus, Paecilomyces variotii (Eurotiales).</title>
        <authorList>
            <person name="Urquhart A.S."/>
            <person name="Mondo S.J."/>
            <person name="Makela M.R."/>
            <person name="Hane J.K."/>
            <person name="Wiebenga A."/>
            <person name="He G."/>
            <person name="Mihaltcheva S."/>
            <person name="Pangilinan J."/>
            <person name="Lipzen A."/>
            <person name="Barry K."/>
            <person name="de Vries R.P."/>
            <person name="Grigoriev I.V."/>
            <person name="Idnurm A."/>
        </authorList>
    </citation>
    <scope>NUCLEOTIDE SEQUENCE [LARGE SCALE GENOMIC DNA]</scope>
    <source>
        <strain evidence="9 10">CBS 101075</strain>
    </source>
</reference>
<dbReference type="RefSeq" id="XP_028486396.1">
    <property type="nucleotide sequence ID" value="XM_028630211.1"/>
</dbReference>
<organism evidence="9 10">
    <name type="scientific">Byssochlamys spectabilis</name>
    <name type="common">Paecilomyces variotii</name>
    <dbReference type="NCBI Taxonomy" id="264951"/>
    <lineage>
        <taxon>Eukaryota</taxon>
        <taxon>Fungi</taxon>
        <taxon>Dikarya</taxon>
        <taxon>Ascomycota</taxon>
        <taxon>Pezizomycotina</taxon>
        <taxon>Eurotiomycetes</taxon>
        <taxon>Eurotiomycetidae</taxon>
        <taxon>Eurotiales</taxon>
        <taxon>Thermoascaceae</taxon>
        <taxon>Paecilomyces</taxon>
    </lineage>
</organism>
<dbReference type="InterPro" id="IPR007219">
    <property type="entry name" value="XnlR_reg_dom"/>
</dbReference>
<dbReference type="CDD" id="cd00067">
    <property type="entry name" value="GAL4"/>
    <property type="match status" value="1"/>
</dbReference>
<accession>A0A443HYE0</accession>
<evidence type="ECO:0000313" key="10">
    <source>
        <dbReference type="Proteomes" id="UP000283841"/>
    </source>
</evidence>
<sequence length="637" mass="71767">MYTTPQSSRSDESTDGPPRKRTARACDSCYRRKIKCDAERPQCNWCKHHNIPCTFERAIRVRRKRKYVTERQSTSLSLAERMDKIEIILTEKLSNTDKPESRPATDIRQHVTPAAQSLAVCFGKLHFAGRNLGDISSYNGIPFFSLEGQKWVRARTGQRVDFDKLCTLGPPWQNQRNLGSDAVLMNLQSSSSLELPDRKTVEEYVDVYNSTIFRLVFPVVNTTLFTETLNTAYGHGHANQYYQSASAKACIYSFLAFCSVLNIRGPAYPAVDSEGFALKAQCLLPQLLREPVSSDGLQTAVMMAIYELASGNTPTAASMSSLTARFIFMLGAHRNPSIGDSISPSDDLRSLATYHLRNLFWLCYSIDKDISLRTGQPPCISDSQCDLTLPAQYVDQFYARFDPESPRNNFPEVPLFPLDLRLSMIKSRAYDALYSVRALQKTDAELLRAIRELDADLERWRVSLPPRIRPTVSFSYEMPIDATMDMGVVMMRLDYHHCLSMIHQATSRCKAWAGPEDGVLDGVGSSLALSVEASRSTIFYLQTAEHVLGDDCFWVVLFYPMSAFLTIFCHVLLHPLHPQAAKDVELLNKAPVFVRGLFRRQISVKELIHLKVITEFVAELGRLAKCAIEKACSERSA</sequence>
<proteinExistence type="predicted"/>
<evidence type="ECO:0000313" key="9">
    <source>
        <dbReference type="EMBL" id="RWQ96751.1"/>
    </source>
</evidence>
<dbReference type="GO" id="GO:0008270">
    <property type="term" value="F:zinc ion binding"/>
    <property type="evidence" value="ECO:0007669"/>
    <property type="project" value="InterPro"/>
</dbReference>
<dbReference type="InterPro" id="IPR001138">
    <property type="entry name" value="Zn2Cys6_DnaBD"/>
</dbReference>
<protein>
    <submittedName>
        <fullName evidence="9">Zn(II)2Cys6 transcription factor</fullName>
    </submittedName>
</protein>
<dbReference type="Proteomes" id="UP000283841">
    <property type="component" value="Unassembled WGS sequence"/>
</dbReference>
<dbReference type="PANTHER" id="PTHR46910">
    <property type="entry name" value="TRANSCRIPTION FACTOR PDR1"/>
    <property type="match status" value="1"/>
</dbReference>
<dbReference type="EMBL" id="RCNU01000003">
    <property type="protein sequence ID" value="RWQ96751.1"/>
    <property type="molecule type" value="Genomic_DNA"/>
</dbReference>
<dbReference type="AlphaFoldDB" id="A0A443HYE0"/>
<gene>
    <name evidence="9" type="ORF">C8Q69DRAFT_460990</name>
</gene>
<dbReference type="InterPro" id="IPR050987">
    <property type="entry name" value="AtrR-like"/>
</dbReference>
<dbReference type="GO" id="GO:0006351">
    <property type="term" value="P:DNA-templated transcription"/>
    <property type="evidence" value="ECO:0007669"/>
    <property type="project" value="InterPro"/>
</dbReference>
<keyword evidence="5" id="KW-0804">Transcription</keyword>
<keyword evidence="6" id="KW-0539">Nucleus</keyword>
<dbReference type="GeneID" id="39599488"/>
<dbReference type="Gene3D" id="4.10.240.10">
    <property type="entry name" value="Zn(2)-C6 fungal-type DNA-binding domain"/>
    <property type="match status" value="1"/>
</dbReference>